<dbReference type="Proteomes" id="UP000184310">
    <property type="component" value="Unassembled WGS sequence"/>
</dbReference>
<name>A0A1M6V6E8_9CLOT</name>
<organism evidence="2 3">
    <name type="scientific">Clostridium cavendishii DSM 21758</name>
    <dbReference type="NCBI Taxonomy" id="1121302"/>
    <lineage>
        <taxon>Bacteria</taxon>
        <taxon>Bacillati</taxon>
        <taxon>Bacillota</taxon>
        <taxon>Clostridia</taxon>
        <taxon>Eubacteriales</taxon>
        <taxon>Clostridiaceae</taxon>
        <taxon>Clostridium</taxon>
    </lineage>
</organism>
<dbReference type="AlphaFoldDB" id="A0A1M6V6E8"/>
<evidence type="ECO:0000256" key="1">
    <source>
        <dbReference type="SAM" id="Phobius"/>
    </source>
</evidence>
<dbReference type="EMBL" id="FQZB01000027">
    <property type="protein sequence ID" value="SHK76906.1"/>
    <property type="molecule type" value="Genomic_DNA"/>
</dbReference>
<keyword evidence="1" id="KW-0472">Membrane</keyword>
<dbReference type="STRING" id="1121302.SAMN02745163_04428"/>
<protein>
    <submittedName>
        <fullName evidence="2">Uncharacterized protein</fullName>
    </submittedName>
</protein>
<feature type="transmembrane region" description="Helical" evidence="1">
    <location>
        <begin position="211"/>
        <end position="238"/>
    </location>
</feature>
<keyword evidence="1" id="KW-0812">Transmembrane</keyword>
<evidence type="ECO:0000313" key="2">
    <source>
        <dbReference type="EMBL" id="SHK76906.1"/>
    </source>
</evidence>
<dbReference type="RefSeq" id="WP_072993618.1">
    <property type="nucleotide sequence ID" value="NZ_FQZB01000027.1"/>
</dbReference>
<gene>
    <name evidence="2" type="ORF">SAMN02745163_04428</name>
</gene>
<proteinExistence type="predicted"/>
<accession>A0A1M6V6E8</accession>
<evidence type="ECO:0000313" key="3">
    <source>
        <dbReference type="Proteomes" id="UP000184310"/>
    </source>
</evidence>
<feature type="transmembrane region" description="Helical" evidence="1">
    <location>
        <begin position="258"/>
        <end position="283"/>
    </location>
</feature>
<feature type="transmembrane region" description="Helical" evidence="1">
    <location>
        <begin position="179"/>
        <end position="199"/>
    </location>
</feature>
<keyword evidence="1" id="KW-1133">Transmembrane helix</keyword>
<feature type="transmembrane region" description="Helical" evidence="1">
    <location>
        <begin position="7"/>
        <end position="29"/>
    </location>
</feature>
<sequence>MKKFKKIFLFIISFLLMFSLVILQFSIFIRFRLLNENFYVSTLEKNNYYKYLNENINTNFKTLSALSAIPESVFKDSISEQLIKTETTNNIKNAINFMVLKKDTTNNGIDLTEFEKNLSNNILNYAKANNIEINNNIQTQVKTVSTDTTNILNNHVNIFNINQVKKINQFIKFRDILNIIYNSVHWFLLMSIFLIGIIVTLNRRAPWRDLFWIGSSLISSGALILLPGILGFLFKVPYRLAIDISYIKEALKDFLSGYFYFSISSGLIMITLGILMLFVYFNISMKKRLNIKET</sequence>
<keyword evidence="3" id="KW-1185">Reference proteome</keyword>
<reference evidence="2 3" key="1">
    <citation type="submission" date="2016-11" db="EMBL/GenBank/DDBJ databases">
        <authorList>
            <person name="Jaros S."/>
            <person name="Januszkiewicz K."/>
            <person name="Wedrychowicz H."/>
        </authorList>
    </citation>
    <scope>NUCLEOTIDE SEQUENCE [LARGE SCALE GENOMIC DNA]</scope>
    <source>
        <strain evidence="2 3">DSM 21758</strain>
    </source>
</reference>